<dbReference type="Gene3D" id="3.60.20.40">
    <property type="match status" value="1"/>
</dbReference>
<dbReference type="AlphaFoldDB" id="A0AAW1D055"/>
<dbReference type="PANTHER" id="PTHR11686:SF9">
    <property type="entry name" value="RE13973P"/>
    <property type="match status" value="1"/>
</dbReference>
<proteinExistence type="predicted"/>
<feature type="transmembrane region" description="Helical" evidence="4">
    <location>
        <begin position="19"/>
        <end position="39"/>
    </location>
</feature>
<feature type="binding site" evidence="3">
    <location>
        <begin position="438"/>
        <end position="440"/>
    </location>
    <ligand>
        <name>L-glutamate</name>
        <dbReference type="ChEBI" id="CHEBI:29985"/>
    </ligand>
</feature>
<dbReference type="Gene3D" id="1.10.246.130">
    <property type="match status" value="1"/>
</dbReference>
<keyword evidence="6" id="KW-1185">Reference proteome</keyword>
<evidence type="ECO:0000313" key="5">
    <source>
        <dbReference type="EMBL" id="KAK9504403.1"/>
    </source>
</evidence>
<gene>
    <name evidence="5" type="ORF">O3M35_010743</name>
</gene>
<keyword evidence="1" id="KW-0800">Toxin</keyword>
<evidence type="ECO:0000256" key="3">
    <source>
        <dbReference type="PIRSR" id="PIRSR600101-2"/>
    </source>
</evidence>
<dbReference type="Pfam" id="PF01019">
    <property type="entry name" value="G_glu_transpept"/>
    <property type="match status" value="1"/>
</dbReference>
<keyword evidence="1" id="KW-1202">Platelet aggregation activating toxin</keyword>
<feature type="binding site" evidence="3">
    <location>
        <position position="513"/>
    </location>
    <ligand>
        <name>L-glutamate</name>
        <dbReference type="ChEBI" id="CHEBI:29985"/>
    </ligand>
</feature>
<dbReference type="InterPro" id="IPR043137">
    <property type="entry name" value="GGT_ssub_C"/>
</dbReference>
<keyword evidence="4" id="KW-0812">Transmembrane</keyword>
<dbReference type="InterPro" id="IPR029055">
    <property type="entry name" value="Ntn_hydrolases_N"/>
</dbReference>
<accession>A0AAW1D055</accession>
<comment type="caution">
    <text evidence="5">The sequence shown here is derived from an EMBL/GenBank/DDBJ whole genome shotgun (WGS) entry which is preliminary data.</text>
</comment>
<name>A0AAW1D055_9HEMI</name>
<protein>
    <submittedName>
        <fullName evidence="5">Uncharacterized protein</fullName>
    </submittedName>
</protein>
<dbReference type="EMBL" id="JAPXFL010000007">
    <property type="protein sequence ID" value="KAK9504403.1"/>
    <property type="molecule type" value="Genomic_DNA"/>
</dbReference>
<dbReference type="GO" id="GO:0006751">
    <property type="term" value="P:glutathione catabolic process"/>
    <property type="evidence" value="ECO:0007669"/>
    <property type="project" value="InterPro"/>
</dbReference>
<keyword evidence="4" id="KW-0472">Membrane</keyword>
<dbReference type="FunFam" id="1.10.246.130:FF:000001">
    <property type="entry name" value="Gamma-glutamyltransferase 5 isoform 1"/>
    <property type="match status" value="1"/>
</dbReference>
<dbReference type="GO" id="GO:0036374">
    <property type="term" value="F:glutathione hydrolase activity"/>
    <property type="evidence" value="ECO:0007669"/>
    <property type="project" value="InterPro"/>
</dbReference>
<dbReference type="InterPro" id="IPR000101">
    <property type="entry name" value="GGT_peptidase"/>
</dbReference>
<keyword evidence="1" id="KW-1199">Hemostasis impairing toxin</keyword>
<feature type="binding site" evidence="3">
    <location>
        <begin position="490"/>
        <end position="491"/>
    </location>
    <ligand>
        <name>L-glutamate</name>
        <dbReference type="ChEBI" id="CHEBI:29985"/>
    </ligand>
</feature>
<dbReference type="NCBIfam" id="TIGR00066">
    <property type="entry name" value="g_glut_trans"/>
    <property type="match status" value="1"/>
</dbReference>
<dbReference type="PANTHER" id="PTHR11686">
    <property type="entry name" value="GAMMA GLUTAMYL TRANSPEPTIDASE"/>
    <property type="match status" value="1"/>
</dbReference>
<dbReference type="SUPFAM" id="SSF56235">
    <property type="entry name" value="N-terminal nucleophile aminohydrolases (Ntn hydrolases)"/>
    <property type="match status" value="1"/>
</dbReference>
<dbReference type="Proteomes" id="UP001461498">
    <property type="component" value="Unassembled WGS sequence"/>
</dbReference>
<dbReference type="InterPro" id="IPR043138">
    <property type="entry name" value="GGT_lsub"/>
</dbReference>
<evidence type="ECO:0000313" key="6">
    <source>
        <dbReference type="Proteomes" id="UP001461498"/>
    </source>
</evidence>
<sequence>MKIDVCYRCRYNNCEEVQIMYQLALVMLILSVLIVRWTYRDPEKKVLILHNPEVPQPPSPSKLYKYQKAAVCSDGAPCSTIGQNIMRDGGSAVDAAIAALFCNGIVNSHSMGLGGGFMMVIYDRKREKVESLIARETAPSAAHEDMFSNTSTDCENNYQPSRTGALAVGVPGELRGYWEAWKKHGKLKWNELVTPALKLCRDGYPLMKHQYDMLSFRKDAILNDPILRETFVDPKTKTYKRIGSIIRPVKLCDTLEIIANSGGDVLHNGTLTKTFVEDIKQHGGIITEDDLISYSPEWIEPVSVKLHGGETVYSVPPPGSGAILTLILSILDGYNITAQRNDSYKDDILMIHRMVEAFKFAYAKRMELGDPKFVNIKEFLDECTSKKFSMELLQRINDEKTFEDPRDYGTVHYTTDSDGTAHISIISPEGDGVSATSTINLYFGAGITSQRTGIILNSVMDDFSIPGQINYFGLLPSPNNFIAPNKRPMSSIAPTIVINSDGSIRLVIGASGGTKIPTALAWVILRHLWLGEDLKQAIDCSRIHHQLIPMEISYEYGILQQIIDGLENLGHKTSRYRERGSIICAVSNQNGKIYANTDFRKGGEVTGLN</sequence>
<dbReference type="PRINTS" id="PR01210">
    <property type="entry name" value="GGTRANSPTASE"/>
</dbReference>
<evidence type="ECO:0000256" key="2">
    <source>
        <dbReference type="PIRSR" id="PIRSR600101-1"/>
    </source>
</evidence>
<organism evidence="5 6">
    <name type="scientific">Rhynocoris fuscipes</name>
    <dbReference type="NCBI Taxonomy" id="488301"/>
    <lineage>
        <taxon>Eukaryota</taxon>
        <taxon>Metazoa</taxon>
        <taxon>Ecdysozoa</taxon>
        <taxon>Arthropoda</taxon>
        <taxon>Hexapoda</taxon>
        <taxon>Insecta</taxon>
        <taxon>Pterygota</taxon>
        <taxon>Neoptera</taxon>
        <taxon>Paraneoptera</taxon>
        <taxon>Hemiptera</taxon>
        <taxon>Heteroptera</taxon>
        <taxon>Panheteroptera</taxon>
        <taxon>Cimicomorpha</taxon>
        <taxon>Reduviidae</taxon>
        <taxon>Harpactorinae</taxon>
        <taxon>Harpactorini</taxon>
        <taxon>Rhynocoris</taxon>
    </lineage>
</organism>
<evidence type="ECO:0000256" key="1">
    <source>
        <dbReference type="ARBA" id="ARBA00084097"/>
    </source>
</evidence>
<keyword evidence="4" id="KW-1133">Transmembrane helix</keyword>
<reference evidence="5 6" key="1">
    <citation type="submission" date="2022-12" db="EMBL/GenBank/DDBJ databases">
        <title>Chromosome-level genome assembly of true bugs.</title>
        <authorList>
            <person name="Ma L."/>
            <person name="Li H."/>
        </authorList>
    </citation>
    <scope>NUCLEOTIDE SEQUENCE [LARGE SCALE GENOMIC DNA]</scope>
    <source>
        <strain evidence="5">Lab_2022b</strain>
    </source>
</reference>
<feature type="binding site" evidence="3">
    <location>
        <position position="135"/>
    </location>
    <ligand>
        <name>L-glutamate</name>
        <dbReference type="ChEBI" id="CHEBI:29985"/>
    </ligand>
</feature>
<dbReference type="GO" id="GO:0005886">
    <property type="term" value="C:plasma membrane"/>
    <property type="evidence" value="ECO:0007669"/>
    <property type="project" value="TreeGrafter"/>
</dbReference>
<evidence type="ECO:0000256" key="4">
    <source>
        <dbReference type="SAM" id="Phobius"/>
    </source>
</evidence>
<dbReference type="FunFam" id="3.60.20.40:FF:000001">
    <property type="entry name" value="Gamma-glutamyltranspeptidase 1"/>
    <property type="match status" value="1"/>
</dbReference>
<feature type="active site" description="Nucleophile" evidence="2">
    <location>
        <position position="420"/>
    </location>
</feature>
<feature type="binding site" evidence="3">
    <location>
        <position position="462"/>
    </location>
    <ligand>
        <name>L-glutamate</name>
        <dbReference type="ChEBI" id="CHEBI:29985"/>
    </ligand>
</feature>